<keyword evidence="3" id="KW-1185">Reference proteome</keyword>
<accession>A0A6D2J3V1</accession>
<evidence type="ECO:0000256" key="1">
    <source>
        <dbReference type="SAM" id="MobiDB-lite"/>
    </source>
</evidence>
<evidence type="ECO:0000313" key="2">
    <source>
        <dbReference type="EMBL" id="CAA7032024.1"/>
    </source>
</evidence>
<name>A0A6D2J3V1_9BRAS</name>
<dbReference type="Proteomes" id="UP000467841">
    <property type="component" value="Unassembled WGS sequence"/>
</dbReference>
<dbReference type="AlphaFoldDB" id="A0A6D2J3V1"/>
<dbReference type="EMBL" id="CACVBM020001116">
    <property type="protein sequence ID" value="CAA7032024.1"/>
    <property type="molecule type" value="Genomic_DNA"/>
</dbReference>
<feature type="region of interest" description="Disordered" evidence="1">
    <location>
        <begin position="1"/>
        <end position="134"/>
    </location>
</feature>
<gene>
    <name evidence="2" type="ORF">MERR_LOCUS19259</name>
</gene>
<comment type="caution">
    <text evidence="2">The sequence shown here is derived from an EMBL/GenBank/DDBJ whole genome shotgun (WGS) entry which is preliminary data.</text>
</comment>
<feature type="compositionally biased region" description="Basic residues" evidence="1">
    <location>
        <begin position="78"/>
        <end position="88"/>
    </location>
</feature>
<organism evidence="2 3">
    <name type="scientific">Microthlaspi erraticum</name>
    <dbReference type="NCBI Taxonomy" id="1685480"/>
    <lineage>
        <taxon>Eukaryota</taxon>
        <taxon>Viridiplantae</taxon>
        <taxon>Streptophyta</taxon>
        <taxon>Embryophyta</taxon>
        <taxon>Tracheophyta</taxon>
        <taxon>Spermatophyta</taxon>
        <taxon>Magnoliopsida</taxon>
        <taxon>eudicotyledons</taxon>
        <taxon>Gunneridae</taxon>
        <taxon>Pentapetalae</taxon>
        <taxon>rosids</taxon>
        <taxon>malvids</taxon>
        <taxon>Brassicales</taxon>
        <taxon>Brassicaceae</taxon>
        <taxon>Coluteocarpeae</taxon>
        <taxon>Microthlaspi</taxon>
    </lineage>
</organism>
<feature type="compositionally biased region" description="Low complexity" evidence="1">
    <location>
        <begin position="16"/>
        <end position="31"/>
    </location>
</feature>
<feature type="compositionally biased region" description="Polar residues" evidence="1">
    <location>
        <begin position="92"/>
        <end position="103"/>
    </location>
</feature>
<reference evidence="2" key="1">
    <citation type="submission" date="2020-01" db="EMBL/GenBank/DDBJ databases">
        <authorList>
            <person name="Mishra B."/>
        </authorList>
    </citation>
    <scope>NUCLEOTIDE SEQUENCE [LARGE SCALE GENOMIC DNA]</scope>
</reference>
<sequence>MVLLRSNKVTMEPPKSTEAAEPTNPAAEPSNSTEGSVPFVPEPTKSTGDGTGAEVDRSGGTTNPCGTNEPVAEPSTRQKGRFRQKNCRIRQSGGSAKSFANSGTDRRISADRGDGGDRRGGNRRSNAQRKRSPN</sequence>
<evidence type="ECO:0000313" key="3">
    <source>
        <dbReference type="Proteomes" id="UP000467841"/>
    </source>
</evidence>
<proteinExistence type="predicted"/>
<feature type="compositionally biased region" description="Basic and acidic residues" evidence="1">
    <location>
        <begin position="104"/>
        <end position="120"/>
    </location>
</feature>
<protein>
    <submittedName>
        <fullName evidence="2">Uncharacterized protein</fullName>
    </submittedName>
</protein>